<dbReference type="InterPro" id="IPR012171">
    <property type="entry name" value="Fatty_acid_desaturase"/>
</dbReference>
<evidence type="ECO:0000256" key="1">
    <source>
        <dbReference type="SAM" id="Phobius"/>
    </source>
</evidence>
<comment type="caution">
    <text evidence="3">The sequence shown here is derived from an EMBL/GenBank/DDBJ whole genome shotgun (WGS) entry which is preliminary data.</text>
</comment>
<dbReference type="PANTHER" id="PTHR19353:SF19">
    <property type="entry name" value="DELTA(5) FATTY ACID DESATURASE C-RELATED"/>
    <property type="match status" value="1"/>
</dbReference>
<dbReference type="PANTHER" id="PTHR19353">
    <property type="entry name" value="FATTY ACID DESATURASE 2"/>
    <property type="match status" value="1"/>
</dbReference>
<feature type="transmembrane region" description="Helical" evidence="1">
    <location>
        <begin position="70"/>
        <end position="91"/>
    </location>
</feature>
<accession>A0A939C1F1</accession>
<sequence>MSTSVIADPSPTRPRDRTTSDYAQLLRTVQEHGLLGRRLRYYWIKGSVLLLGLAATWVGFFLLGHHWAQLGVAAGLAVVLTQIVFLSHDAAHQQIFRSRNANDLAALVMGTGIGGVSLSWWNNKHSKHHAAPNHIGKDSDISPSVVHFYPAETPPRSRLAVFLHEHQGWWFFPLLVVEMLNLHAQSVIALLTRRDLRRRKAETALLSARLVGYPAAVFVVLPVGMAAAFLGVQLAISGLYLGSAFAASHIGMPVVPADSRIDFLRRQVLLSRNISGGGVASLAMGGLNYQIEHHLFPNMPRPNLHRVRPIVQRFCAAREIPYQKMTITRAWATVAGYLNRVGLAGRDPFQCPVVASLR</sequence>
<dbReference type="GO" id="GO:0016717">
    <property type="term" value="F:oxidoreductase activity, acting on paired donors, with oxidation of a pair of donors resulting in the reduction of molecular oxygen to two molecules of water"/>
    <property type="evidence" value="ECO:0007669"/>
    <property type="project" value="TreeGrafter"/>
</dbReference>
<protein>
    <submittedName>
        <fullName evidence="3">Acyl-CoA desaturase</fullName>
    </submittedName>
</protein>
<dbReference type="GO" id="GO:0008610">
    <property type="term" value="P:lipid biosynthetic process"/>
    <property type="evidence" value="ECO:0007669"/>
    <property type="project" value="UniProtKB-ARBA"/>
</dbReference>
<dbReference type="Proteomes" id="UP000663792">
    <property type="component" value="Unassembled WGS sequence"/>
</dbReference>
<keyword evidence="1" id="KW-1133">Transmembrane helix</keyword>
<gene>
    <name evidence="3" type="ORF">JL106_07335</name>
</gene>
<dbReference type="CDD" id="cd03506">
    <property type="entry name" value="Delta6-FADS-like"/>
    <property type="match status" value="1"/>
</dbReference>
<evidence type="ECO:0000259" key="2">
    <source>
        <dbReference type="Pfam" id="PF00487"/>
    </source>
</evidence>
<reference evidence="3" key="1">
    <citation type="submission" date="2021-01" db="EMBL/GenBank/DDBJ databases">
        <title>YIM 132084 draft genome.</title>
        <authorList>
            <person name="An D."/>
        </authorList>
    </citation>
    <scope>NUCLEOTIDE SEQUENCE</scope>
    <source>
        <strain evidence="3">YIM 132084</strain>
    </source>
</reference>
<dbReference type="InterPro" id="IPR005804">
    <property type="entry name" value="FA_desaturase_dom"/>
</dbReference>
<feature type="transmembrane region" description="Helical" evidence="1">
    <location>
        <begin position="42"/>
        <end position="64"/>
    </location>
</feature>
<dbReference type="RefSeq" id="WP_205260011.1">
    <property type="nucleotide sequence ID" value="NZ_JAERWK010000008.1"/>
</dbReference>
<dbReference type="PIRSF" id="PIRSF015921">
    <property type="entry name" value="FA_sphinglp_des"/>
    <property type="match status" value="1"/>
</dbReference>
<keyword evidence="4" id="KW-1185">Reference proteome</keyword>
<feature type="domain" description="Fatty acid desaturase" evidence="2">
    <location>
        <begin position="66"/>
        <end position="324"/>
    </location>
</feature>
<feature type="transmembrane region" description="Helical" evidence="1">
    <location>
        <begin position="169"/>
        <end position="191"/>
    </location>
</feature>
<keyword evidence="1" id="KW-0812">Transmembrane</keyword>
<feature type="transmembrane region" description="Helical" evidence="1">
    <location>
        <begin position="211"/>
        <end position="232"/>
    </location>
</feature>
<evidence type="ECO:0000313" key="4">
    <source>
        <dbReference type="Proteomes" id="UP000663792"/>
    </source>
</evidence>
<dbReference type="GO" id="GO:0016020">
    <property type="term" value="C:membrane"/>
    <property type="evidence" value="ECO:0007669"/>
    <property type="project" value="TreeGrafter"/>
</dbReference>
<dbReference type="Pfam" id="PF00487">
    <property type="entry name" value="FA_desaturase"/>
    <property type="match status" value="1"/>
</dbReference>
<organism evidence="3 4">
    <name type="scientific">Nakamurella leprariae</name>
    <dbReference type="NCBI Taxonomy" id="2803911"/>
    <lineage>
        <taxon>Bacteria</taxon>
        <taxon>Bacillati</taxon>
        <taxon>Actinomycetota</taxon>
        <taxon>Actinomycetes</taxon>
        <taxon>Nakamurellales</taxon>
        <taxon>Nakamurellaceae</taxon>
        <taxon>Nakamurella</taxon>
    </lineage>
</organism>
<keyword evidence="1" id="KW-0472">Membrane</keyword>
<feature type="transmembrane region" description="Helical" evidence="1">
    <location>
        <begin position="103"/>
        <end position="121"/>
    </location>
</feature>
<dbReference type="AlphaFoldDB" id="A0A939C1F1"/>
<dbReference type="EMBL" id="JAERWK010000008">
    <property type="protein sequence ID" value="MBM9467094.1"/>
    <property type="molecule type" value="Genomic_DNA"/>
</dbReference>
<evidence type="ECO:0000313" key="3">
    <source>
        <dbReference type="EMBL" id="MBM9467094.1"/>
    </source>
</evidence>
<name>A0A939C1F1_9ACTN</name>
<proteinExistence type="predicted"/>